<keyword evidence="2" id="KW-1185">Reference proteome</keyword>
<comment type="caution">
    <text evidence="1">The sequence shown here is derived from an EMBL/GenBank/DDBJ whole genome shotgun (WGS) entry which is preliminary data.</text>
</comment>
<dbReference type="EMBL" id="AWUY01000175">
    <property type="protein sequence ID" value="ERJ75314.1"/>
    <property type="molecule type" value="Genomic_DNA"/>
</dbReference>
<sequence length="39" mass="4440">MKLKTAYFGMKKSVFSNLLKSVLFYISISESFTTEDLTA</sequence>
<dbReference type="Proteomes" id="UP000016660">
    <property type="component" value="Unassembled WGS sequence"/>
</dbReference>
<accession>A0ABN0NQP0</accession>
<protein>
    <submittedName>
        <fullName evidence="1">Uncharacterized protein</fullName>
    </submittedName>
</protein>
<reference evidence="1 2" key="1">
    <citation type="submission" date="2013-06" db="EMBL/GenBank/DDBJ databases">
        <authorList>
            <person name="Weinstock G."/>
            <person name="Sodergren E."/>
            <person name="Lobos E.A."/>
            <person name="Fulton L."/>
            <person name="Fulton R."/>
            <person name="Courtney L."/>
            <person name="Fronick C."/>
            <person name="O'Laughlin M."/>
            <person name="Godfrey J."/>
            <person name="Wilson R.M."/>
            <person name="Miner T."/>
            <person name="Farmer C."/>
            <person name="Delehaunty K."/>
            <person name="Cordes M."/>
            <person name="Minx P."/>
            <person name="Tomlinson C."/>
            <person name="Chen J."/>
            <person name="Wollam A."/>
            <person name="Pepin K.H."/>
            <person name="Bhonagiri V."/>
            <person name="Zhang X."/>
            <person name="Warren W."/>
            <person name="Mitreva M."/>
            <person name="Mardis E.R."/>
            <person name="Wilson R.K."/>
        </authorList>
    </citation>
    <scope>NUCLEOTIDE SEQUENCE [LARGE SCALE GENOMIC DNA]</scope>
    <source>
        <strain evidence="1 2">ATCC 29426</strain>
    </source>
</reference>
<gene>
    <name evidence="1" type="ORF">HMPREF0653_01884</name>
</gene>
<proteinExistence type="predicted"/>
<organism evidence="1 2">
    <name type="scientific">Prevotella disiens JCM 6334 = ATCC 29426</name>
    <dbReference type="NCBI Taxonomy" id="1235811"/>
    <lineage>
        <taxon>Bacteria</taxon>
        <taxon>Pseudomonadati</taxon>
        <taxon>Bacteroidota</taxon>
        <taxon>Bacteroidia</taxon>
        <taxon>Bacteroidales</taxon>
        <taxon>Prevotellaceae</taxon>
        <taxon>Prevotella</taxon>
    </lineage>
</organism>
<name>A0ABN0NQP0_9BACT</name>
<evidence type="ECO:0000313" key="1">
    <source>
        <dbReference type="EMBL" id="ERJ75314.1"/>
    </source>
</evidence>
<evidence type="ECO:0000313" key="2">
    <source>
        <dbReference type="Proteomes" id="UP000016660"/>
    </source>
</evidence>